<gene>
    <name evidence="2" type="ORF">SAMN02982917_0729</name>
</gene>
<dbReference type="STRING" id="286727.SAMN02982917_0729"/>
<dbReference type="AlphaFoldDB" id="A0A1X7DN51"/>
<sequence>MVSSIARHAAASRSALIRSILFGAAANLLVAGTALYARPLQDALWTGAGDGGLLLLVAIALGLFALHALLDFGQSRELARLMPTGVLPGASAGWLERLWLPEAAWAPVHLAVLAVLNPLMGAMALAGIAALAAMIAVGGTGPASAIGGQSQLARLAGADSFGCTDGFLAGLGFCETVYRVLIVGMGAALLVRGDLEPGPFAAASLIGIAAMRSAARAAARWHGGRQAAVMFKVGRV</sequence>
<dbReference type="EMBL" id="FXAK01000001">
    <property type="protein sequence ID" value="SMF18402.1"/>
    <property type="molecule type" value="Genomic_DNA"/>
</dbReference>
<keyword evidence="1" id="KW-1133">Transmembrane helix</keyword>
<proteinExistence type="predicted"/>
<evidence type="ECO:0000313" key="2">
    <source>
        <dbReference type="EMBL" id="SMF18402.1"/>
    </source>
</evidence>
<protein>
    <submittedName>
        <fullName evidence="2">Uncharacterized protein</fullName>
    </submittedName>
</protein>
<feature type="transmembrane region" description="Helical" evidence="1">
    <location>
        <begin position="43"/>
        <end position="66"/>
    </location>
</feature>
<keyword evidence="1" id="KW-0472">Membrane</keyword>
<organism evidence="2 3">
    <name type="scientific">Azospirillum oryzae</name>
    <dbReference type="NCBI Taxonomy" id="286727"/>
    <lineage>
        <taxon>Bacteria</taxon>
        <taxon>Pseudomonadati</taxon>
        <taxon>Pseudomonadota</taxon>
        <taxon>Alphaproteobacteria</taxon>
        <taxon>Rhodospirillales</taxon>
        <taxon>Azospirillaceae</taxon>
        <taxon>Azospirillum</taxon>
    </lineage>
</organism>
<feature type="transmembrane region" description="Helical" evidence="1">
    <location>
        <begin position="115"/>
        <end position="137"/>
    </location>
</feature>
<accession>A0A1X7DN51</accession>
<dbReference type="Proteomes" id="UP000192936">
    <property type="component" value="Unassembled WGS sequence"/>
</dbReference>
<dbReference type="RefSeq" id="WP_085082353.1">
    <property type="nucleotide sequence ID" value="NZ_FXAK01000001.1"/>
</dbReference>
<dbReference type="OrthoDB" id="7305784at2"/>
<keyword evidence="1" id="KW-0812">Transmembrane</keyword>
<evidence type="ECO:0000256" key="1">
    <source>
        <dbReference type="SAM" id="Phobius"/>
    </source>
</evidence>
<evidence type="ECO:0000313" key="3">
    <source>
        <dbReference type="Proteomes" id="UP000192936"/>
    </source>
</evidence>
<feature type="transmembrane region" description="Helical" evidence="1">
    <location>
        <begin position="20"/>
        <end position="37"/>
    </location>
</feature>
<reference evidence="2 3" key="1">
    <citation type="submission" date="2017-04" db="EMBL/GenBank/DDBJ databases">
        <authorList>
            <person name="Afonso C.L."/>
            <person name="Miller P.J."/>
            <person name="Scott M.A."/>
            <person name="Spackman E."/>
            <person name="Goraichik I."/>
            <person name="Dimitrov K.M."/>
            <person name="Suarez D.L."/>
            <person name="Swayne D.E."/>
        </authorList>
    </citation>
    <scope>NUCLEOTIDE SEQUENCE [LARGE SCALE GENOMIC DNA]</scope>
    <source>
        <strain evidence="2 3">A2P</strain>
    </source>
</reference>
<name>A0A1X7DN51_9PROT</name>